<dbReference type="SUPFAM" id="SSF53335">
    <property type="entry name" value="S-adenosyl-L-methionine-dependent methyltransferases"/>
    <property type="match status" value="3"/>
</dbReference>
<sequence length="738" mass="84588">MSYMTIKKAAELWSISERRLTKLCNENRIPGAQKFGWSWAIPEDAEKPYDGRRKKISQRNKDSHSKESEKLIAPIIERKWAMPNKNTFSIKPIKELIFDELTEGIWIDPFANSNKLATITNDLNVEYDTDYHMDALDFLKLFPDNSIDGILYDPPYSPRQVSECYNNVGLSVTWDTTKSSFWSNHKREISRILKLNGKVITFGWNSGGIGASNGFTIKRILLVPHGGWHNDTICTVEVKTSTAKLSPKKLKEKDLTPVKNTPKHTKEDCLLIQWLKELPENFWDFKNEDTNAFTHGLHTYPATMIYPISRNIISKVKEIYPINSLLDPFSGSGTVPVEGVLAGIPNIYATDMNPLAILLTEVKSNALSPKKLSQDFKVLQESINSNYKYHNEILDTIDDFILSQNLDITDKKTWGENAPAYIKQFLQQKRSTLNVPNFKNIGYWFKPNILLELSLIAQEIQKVNNIEFKKFYIVAFSELLRLVSNRRNGEFKMYRMPVEKIITFNPNVLDTFYSILLKNIKKMEEFYTQTKTLSPSNSHIKLDNAKELISVPDNSIDLLITSPPYGDSRTTVAYGQFSRLTLQWNDFLENKDDISNESMKLDNKLMGGIKYRNGYAYELSSPTLKTALNNIVSKDLERSGDVFSFYKDLDMCLEATSKKSKKGTYQFWVVGNRTVKEVYLETDKILAELAQAHNLQYITTFTRNIHNKVMPSKNSPSNKAGATISTMLNEYIVILKKL</sequence>
<keyword evidence="3 8" id="KW-0489">Methyltransferase</keyword>
<evidence type="ECO:0000256" key="2">
    <source>
        <dbReference type="ARBA" id="ARBA00012185"/>
    </source>
</evidence>
<accession>W1YPY7</accession>
<dbReference type="EC" id="2.1.1.113" evidence="2"/>
<dbReference type="InterPro" id="IPR017985">
    <property type="entry name" value="MeTrfase_CN4_CS"/>
</dbReference>
<proteinExistence type="inferred from homology"/>
<gene>
    <name evidence="8" type="ORF">Q604_UNBC02760G0004</name>
</gene>
<evidence type="ECO:0000256" key="4">
    <source>
        <dbReference type="ARBA" id="ARBA00022679"/>
    </source>
</evidence>
<keyword evidence="5" id="KW-0949">S-adenosyl-L-methionine</keyword>
<evidence type="ECO:0000256" key="1">
    <source>
        <dbReference type="ARBA" id="ARBA00010203"/>
    </source>
</evidence>
<evidence type="ECO:0000313" key="8">
    <source>
        <dbReference type="EMBL" id="ETJ43244.1"/>
    </source>
</evidence>
<dbReference type="InterPro" id="IPR029063">
    <property type="entry name" value="SAM-dependent_MTases_sf"/>
</dbReference>
<keyword evidence="4" id="KW-0808">Transferase</keyword>
<evidence type="ECO:0000256" key="5">
    <source>
        <dbReference type="ARBA" id="ARBA00022691"/>
    </source>
</evidence>
<dbReference type="GO" id="GO:0015667">
    <property type="term" value="F:site-specific DNA-methyltransferase (cytosine-N4-specific) activity"/>
    <property type="evidence" value="ECO:0007669"/>
    <property type="project" value="UniProtKB-EC"/>
</dbReference>
<protein>
    <recommendedName>
        <fullName evidence="2">site-specific DNA-methyltransferase (cytosine-N(4)-specific)</fullName>
        <ecNumber evidence="2">2.1.1.113</ecNumber>
    </recommendedName>
</protein>
<dbReference type="GO" id="GO:0032259">
    <property type="term" value="P:methylation"/>
    <property type="evidence" value="ECO:0007669"/>
    <property type="project" value="UniProtKB-KW"/>
</dbReference>
<dbReference type="PROSITE" id="PS00093">
    <property type="entry name" value="N4_MTASE"/>
    <property type="match status" value="1"/>
</dbReference>
<evidence type="ECO:0000256" key="6">
    <source>
        <dbReference type="ARBA" id="ARBA00022747"/>
    </source>
</evidence>
<dbReference type="GO" id="GO:0003677">
    <property type="term" value="F:DNA binding"/>
    <property type="evidence" value="ECO:0007669"/>
    <property type="project" value="InterPro"/>
</dbReference>
<comment type="similarity">
    <text evidence="1">Belongs to the N(4)/N(6)-methyltransferase family. N(4) subfamily.</text>
</comment>
<reference evidence="8" key="1">
    <citation type="submission" date="2013-12" db="EMBL/GenBank/DDBJ databases">
        <title>A Varibaculum cambriense genome reconstructed from a premature infant gut community with otherwise low bacterial novelty that shifts toward anaerobic metabolism during the third week of life.</title>
        <authorList>
            <person name="Brown C.T."/>
            <person name="Sharon I."/>
            <person name="Thomas B.C."/>
            <person name="Castelle C.J."/>
            <person name="Morowitz M.J."/>
            <person name="Banfield J.F."/>
        </authorList>
    </citation>
    <scope>NUCLEOTIDE SEQUENCE</scope>
</reference>
<dbReference type="Gene3D" id="3.40.50.150">
    <property type="entry name" value="Vaccinia Virus protein VP39"/>
    <property type="match status" value="2"/>
</dbReference>
<comment type="catalytic activity">
    <reaction evidence="7">
        <text>a 2'-deoxycytidine in DNA + S-adenosyl-L-methionine = an N(4)-methyl-2'-deoxycytidine in DNA + S-adenosyl-L-homocysteine + H(+)</text>
        <dbReference type="Rhea" id="RHEA:16857"/>
        <dbReference type="Rhea" id="RHEA-COMP:11369"/>
        <dbReference type="Rhea" id="RHEA-COMP:13674"/>
        <dbReference type="ChEBI" id="CHEBI:15378"/>
        <dbReference type="ChEBI" id="CHEBI:57856"/>
        <dbReference type="ChEBI" id="CHEBI:59789"/>
        <dbReference type="ChEBI" id="CHEBI:85452"/>
        <dbReference type="ChEBI" id="CHEBI:137933"/>
        <dbReference type="EC" id="2.1.1.113"/>
    </reaction>
</comment>
<keyword evidence="6" id="KW-0680">Restriction system</keyword>
<dbReference type="GO" id="GO:0009307">
    <property type="term" value="P:DNA restriction-modification system"/>
    <property type="evidence" value="ECO:0007669"/>
    <property type="project" value="UniProtKB-KW"/>
</dbReference>
<comment type="caution">
    <text evidence="8">The sequence shown here is derived from an EMBL/GenBank/DDBJ whole genome shotgun (WGS) entry which is preliminary data.</text>
</comment>
<organism evidence="8">
    <name type="scientific">human gut metagenome</name>
    <dbReference type="NCBI Taxonomy" id="408170"/>
    <lineage>
        <taxon>unclassified sequences</taxon>
        <taxon>metagenomes</taxon>
        <taxon>organismal metagenomes</taxon>
    </lineage>
</organism>
<name>W1YPY7_9ZZZZ</name>
<evidence type="ECO:0000256" key="3">
    <source>
        <dbReference type="ARBA" id="ARBA00022603"/>
    </source>
</evidence>
<evidence type="ECO:0000256" key="7">
    <source>
        <dbReference type="ARBA" id="ARBA00049120"/>
    </source>
</evidence>
<dbReference type="AlphaFoldDB" id="W1YPY7"/>
<dbReference type="EMBL" id="AZMM01002760">
    <property type="protein sequence ID" value="ETJ43244.1"/>
    <property type="molecule type" value="Genomic_DNA"/>
</dbReference>